<comment type="caution">
    <text evidence="7">The sequence shown here is derived from an EMBL/GenBank/DDBJ whole genome shotgun (WGS) entry which is preliminary data.</text>
</comment>
<keyword evidence="5 6" id="KW-0472">Membrane</keyword>
<dbReference type="GO" id="GO:0015297">
    <property type="term" value="F:antiporter activity"/>
    <property type="evidence" value="ECO:0007669"/>
    <property type="project" value="InterPro"/>
</dbReference>
<evidence type="ECO:0000256" key="2">
    <source>
        <dbReference type="ARBA" id="ARBA00010199"/>
    </source>
</evidence>
<keyword evidence="4 6" id="KW-1133">Transmembrane helix</keyword>
<evidence type="ECO:0000313" key="7">
    <source>
        <dbReference type="EMBL" id="OKH47713.1"/>
    </source>
</evidence>
<dbReference type="EMBL" id="MRCG01000008">
    <property type="protein sequence ID" value="OKH47713.1"/>
    <property type="molecule type" value="Genomic_DNA"/>
</dbReference>
<evidence type="ECO:0000256" key="3">
    <source>
        <dbReference type="ARBA" id="ARBA00022692"/>
    </source>
</evidence>
<feature type="transmembrane region" description="Helical" evidence="6">
    <location>
        <begin position="248"/>
        <end position="267"/>
    </location>
</feature>
<gene>
    <name evidence="7" type="ORF">NIES30_12045</name>
</gene>
<feature type="transmembrane region" description="Helical" evidence="6">
    <location>
        <begin position="197"/>
        <end position="217"/>
    </location>
</feature>
<evidence type="ECO:0000313" key="8">
    <source>
        <dbReference type="Proteomes" id="UP000185557"/>
    </source>
</evidence>
<dbReference type="Proteomes" id="UP000185557">
    <property type="component" value="Unassembled WGS sequence"/>
</dbReference>
<feature type="transmembrane region" description="Helical" evidence="6">
    <location>
        <begin position="360"/>
        <end position="377"/>
    </location>
</feature>
<evidence type="ECO:0000256" key="5">
    <source>
        <dbReference type="ARBA" id="ARBA00023136"/>
    </source>
</evidence>
<feature type="transmembrane region" description="Helical" evidence="6">
    <location>
        <begin position="137"/>
        <end position="161"/>
    </location>
</feature>
<evidence type="ECO:0000256" key="4">
    <source>
        <dbReference type="ARBA" id="ARBA00022989"/>
    </source>
</evidence>
<feature type="transmembrane region" description="Helical" evidence="6">
    <location>
        <begin position="48"/>
        <end position="72"/>
    </location>
</feature>
<keyword evidence="8" id="KW-1185">Reference proteome</keyword>
<dbReference type="RefSeq" id="WP_073608672.1">
    <property type="nucleotide sequence ID" value="NZ_MRCG01000008.1"/>
</dbReference>
<evidence type="ECO:0000256" key="1">
    <source>
        <dbReference type="ARBA" id="ARBA00004141"/>
    </source>
</evidence>
<name>A0A1U7J4Z5_9CYAN</name>
<feature type="transmembrane region" description="Helical" evidence="6">
    <location>
        <begin position="92"/>
        <end position="117"/>
    </location>
</feature>
<feature type="transmembrane region" description="Helical" evidence="6">
    <location>
        <begin position="417"/>
        <end position="437"/>
    </location>
</feature>
<dbReference type="NCBIfam" id="TIGR00797">
    <property type="entry name" value="matE"/>
    <property type="match status" value="1"/>
</dbReference>
<dbReference type="GO" id="GO:0042910">
    <property type="term" value="F:xenobiotic transmembrane transporter activity"/>
    <property type="evidence" value="ECO:0007669"/>
    <property type="project" value="InterPro"/>
</dbReference>
<feature type="transmembrane region" description="Helical" evidence="6">
    <location>
        <begin position="168"/>
        <end position="191"/>
    </location>
</feature>
<dbReference type="PANTHER" id="PTHR42893">
    <property type="entry name" value="PROTEIN DETOXIFICATION 44, CHLOROPLASTIC-RELATED"/>
    <property type="match status" value="1"/>
</dbReference>
<reference evidence="7 8" key="1">
    <citation type="submission" date="2016-11" db="EMBL/GenBank/DDBJ databases">
        <title>Draft Genome Sequences of Nine Cyanobacterial Strains from Diverse Habitats.</title>
        <authorList>
            <person name="Zhu T."/>
            <person name="Hou S."/>
            <person name="Lu X."/>
            <person name="Hess W.R."/>
        </authorList>
    </citation>
    <scope>NUCLEOTIDE SEQUENCE [LARGE SCALE GENOMIC DNA]</scope>
    <source>
        <strain evidence="7 8">NIES-30</strain>
    </source>
</reference>
<keyword evidence="3 6" id="KW-0812">Transmembrane</keyword>
<dbReference type="GO" id="GO:0005886">
    <property type="term" value="C:plasma membrane"/>
    <property type="evidence" value="ECO:0007669"/>
    <property type="project" value="TreeGrafter"/>
</dbReference>
<feature type="transmembrane region" description="Helical" evidence="6">
    <location>
        <begin position="389"/>
        <end position="411"/>
    </location>
</feature>
<dbReference type="InterPro" id="IPR044644">
    <property type="entry name" value="DinF-like"/>
</dbReference>
<dbReference type="Pfam" id="PF01554">
    <property type="entry name" value="MatE"/>
    <property type="match status" value="2"/>
</dbReference>
<sequence length="442" mass="47041">MARNTTDSLIAPAFLPSFLRLAAANIISNLMVPLAGLVDTAFLGHLDDISHLGGVALATVIFNVVYWSFGFLRMGTTGTTAQARGRGDAEELWLILLRNGAIALSFGLAILLLQVPIRDLSFALLSAEPEVRAAGMAFYNARIWDAPAVLMNLVLMGWFLGREKGRRVIALSLVGNGSNVVFNTIFINGLGWASTGAGLGTALSQYVTLAVGLSLLAREGGFQKLWAVVPQGWNLQAIKGLFLLNRDILVRTFALVLSFALFTNFSSALGRETLAANTLLLQVVTLSAYFIDGIAFATESFAGRYYGSGDRTHLRRLLTLGGFTSIALGLSFALSFVLFPAPLFGLLTGHQDVIAIVKTYVGWLIPILGLGAIAYMLDGYFLGLTAGRILRNATVLAAGVGFLPLALLAQALGSAHLLWLALVGLMAARALTLLWAVPKSLA</sequence>
<comment type="similarity">
    <text evidence="2">Belongs to the multi antimicrobial extrusion (MATE) (TC 2.A.66.1) family.</text>
</comment>
<dbReference type="AlphaFoldDB" id="A0A1U7J4Z5"/>
<dbReference type="CDD" id="cd13136">
    <property type="entry name" value="MATE_DinF_like"/>
    <property type="match status" value="1"/>
</dbReference>
<comment type="subcellular location">
    <subcellularLocation>
        <location evidence="1">Membrane</location>
        <topology evidence="1">Multi-pass membrane protein</topology>
    </subcellularLocation>
</comment>
<dbReference type="PANTHER" id="PTHR42893:SF46">
    <property type="entry name" value="PROTEIN DETOXIFICATION 44, CHLOROPLASTIC"/>
    <property type="match status" value="1"/>
</dbReference>
<organism evidence="7 8">
    <name type="scientific">Phormidium tenue NIES-30</name>
    <dbReference type="NCBI Taxonomy" id="549789"/>
    <lineage>
        <taxon>Bacteria</taxon>
        <taxon>Bacillati</taxon>
        <taxon>Cyanobacteriota</taxon>
        <taxon>Cyanophyceae</taxon>
        <taxon>Oscillatoriophycideae</taxon>
        <taxon>Oscillatoriales</taxon>
        <taxon>Oscillatoriaceae</taxon>
        <taxon>Phormidium</taxon>
    </lineage>
</organism>
<feature type="transmembrane region" description="Helical" evidence="6">
    <location>
        <begin position="317"/>
        <end position="340"/>
    </location>
</feature>
<dbReference type="InterPro" id="IPR002528">
    <property type="entry name" value="MATE_fam"/>
</dbReference>
<protein>
    <submittedName>
        <fullName evidence="7">MATE family efflux transporter</fullName>
    </submittedName>
</protein>
<evidence type="ECO:0000256" key="6">
    <source>
        <dbReference type="SAM" id="Phobius"/>
    </source>
</evidence>
<proteinExistence type="inferred from homology"/>
<feature type="transmembrane region" description="Helical" evidence="6">
    <location>
        <begin position="279"/>
        <end position="297"/>
    </location>
</feature>
<dbReference type="OrthoDB" id="9776324at2"/>
<dbReference type="STRING" id="549789.NIES30_12045"/>
<accession>A0A1U7J4Z5</accession>